<proteinExistence type="predicted"/>
<reference evidence="2" key="2">
    <citation type="submission" date="2024-10" db="UniProtKB">
        <authorList>
            <consortium name="EnsemblProtists"/>
        </authorList>
    </citation>
    <scope>IDENTIFICATION</scope>
</reference>
<feature type="compositionally biased region" description="Basic and acidic residues" evidence="1">
    <location>
        <begin position="164"/>
        <end position="177"/>
    </location>
</feature>
<dbReference type="EnsemblProtists" id="EOD16402">
    <property type="protein sequence ID" value="EOD16402"/>
    <property type="gene ID" value="EMIHUDRAFT_451559"/>
</dbReference>
<dbReference type="Proteomes" id="UP000013827">
    <property type="component" value="Unassembled WGS sequence"/>
</dbReference>
<organism evidence="2 3">
    <name type="scientific">Emiliania huxleyi (strain CCMP1516)</name>
    <dbReference type="NCBI Taxonomy" id="280463"/>
    <lineage>
        <taxon>Eukaryota</taxon>
        <taxon>Haptista</taxon>
        <taxon>Haptophyta</taxon>
        <taxon>Prymnesiophyceae</taxon>
        <taxon>Isochrysidales</taxon>
        <taxon>Noelaerhabdaceae</taxon>
        <taxon>Emiliania</taxon>
    </lineage>
</organism>
<name>A0A0D3IYR7_EMIH1</name>
<sequence length="208" mass="22161">MRAQQPGRSASSAGRSASDALPRDHGPVGVAAAGARLCRGDARAARARQLLPQVGVGVHVDGKGSRARAPKPRPHPLQRPCSLPRLQPAGLRALGRAARLPAAVPRRDCRRRHRSLRPARARAPPHKQAHCASARCAQLPPRRRRRGGAALPRDRLPRGAVRQPRRDQGGGHDRVGARKLRDARIVCRAVCGPRTAGAPCGLCACGGW</sequence>
<feature type="compositionally biased region" description="Basic residues" evidence="1">
    <location>
        <begin position="65"/>
        <end position="76"/>
    </location>
</feature>
<dbReference type="AlphaFoldDB" id="A0A0D3IYR7"/>
<evidence type="ECO:0000256" key="1">
    <source>
        <dbReference type="SAM" id="MobiDB-lite"/>
    </source>
</evidence>
<feature type="compositionally biased region" description="Low complexity" evidence="1">
    <location>
        <begin position="7"/>
        <end position="18"/>
    </location>
</feature>
<protein>
    <submittedName>
        <fullName evidence="2">Uncharacterized protein</fullName>
    </submittedName>
</protein>
<evidence type="ECO:0000313" key="3">
    <source>
        <dbReference type="Proteomes" id="UP000013827"/>
    </source>
</evidence>
<feature type="region of interest" description="Disordered" evidence="1">
    <location>
        <begin position="57"/>
        <end position="84"/>
    </location>
</feature>
<dbReference type="PaxDb" id="2903-EOD16402"/>
<feature type="compositionally biased region" description="Basic residues" evidence="1">
    <location>
        <begin position="108"/>
        <end position="129"/>
    </location>
</feature>
<feature type="region of interest" description="Disordered" evidence="1">
    <location>
        <begin position="1"/>
        <end position="28"/>
    </location>
</feature>
<accession>A0A0D3IYR7</accession>
<evidence type="ECO:0000313" key="2">
    <source>
        <dbReference type="EnsemblProtists" id="EOD16402"/>
    </source>
</evidence>
<reference evidence="3" key="1">
    <citation type="journal article" date="2013" name="Nature">
        <title>Pan genome of the phytoplankton Emiliania underpins its global distribution.</title>
        <authorList>
            <person name="Read B.A."/>
            <person name="Kegel J."/>
            <person name="Klute M.J."/>
            <person name="Kuo A."/>
            <person name="Lefebvre S.C."/>
            <person name="Maumus F."/>
            <person name="Mayer C."/>
            <person name="Miller J."/>
            <person name="Monier A."/>
            <person name="Salamov A."/>
            <person name="Young J."/>
            <person name="Aguilar M."/>
            <person name="Claverie J.M."/>
            <person name="Frickenhaus S."/>
            <person name="Gonzalez K."/>
            <person name="Herman E.K."/>
            <person name="Lin Y.C."/>
            <person name="Napier J."/>
            <person name="Ogata H."/>
            <person name="Sarno A.F."/>
            <person name="Shmutz J."/>
            <person name="Schroeder D."/>
            <person name="de Vargas C."/>
            <person name="Verret F."/>
            <person name="von Dassow P."/>
            <person name="Valentin K."/>
            <person name="Van de Peer Y."/>
            <person name="Wheeler G."/>
            <person name="Dacks J.B."/>
            <person name="Delwiche C.F."/>
            <person name="Dyhrman S.T."/>
            <person name="Glockner G."/>
            <person name="John U."/>
            <person name="Richards T."/>
            <person name="Worden A.Z."/>
            <person name="Zhang X."/>
            <person name="Grigoriev I.V."/>
            <person name="Allen A.E."/>
            <person name="Bidle K."/>
            <person name="Borodovsky M."/>
            <person name="Bowler C."/>
            <person name="Brownlee C."/>
            <person name="Cock J.M."/>
            <person name="Elias M."/>
            <person name="Gladyshev V.N."/>
            <person name="Groth M."/>
            <person name="Guda C."/>
            <person name="Hadaegh A."/>
            <person name="Iglesias-Rodriguez M.D."/>
            <person name="Jenkins J."/>
            <person name="Jones B.M."/>
            <person name="Lawson T."/>
            <person name="Leese F."/>
            <person name="Lindquist E."/>
            <person name="Lobanov A."/>
            <person name="Lomsadze A."/>
            <person name="Malik S.B."/>
            <person name="Marsh M.E."/>
            <person name="Mackinder L."/>
            <person name="Mock T."/>
            <person name="Mueller-Roeber B."/>
            <person name="Pagarete A."/>
            <person name="Parker M."/>
            <person name="Probert I."/>
            <person name="Quesneville H."/>
            <person name="Raines C."/>
            <person name="Rensing S.A."/>
            <person name="Riano-Pachon D.M."/>
            <person name="Richier S."/>
            <person name="Rokitta S."/>
            <person name="Shiraiwa Y."/>
            <person name="Soanes D.M."/>
            <person name="van der Giezen M."/>
            <person name="Wahlund T.M."/>
            <person name="Williams B."/>
            <person name="Wilson W."/>
            <person name="Wolfe G."/>
            <person name="Wurch L.L."/>
        </authorList>
    </citation>
    <scope>NUCLEOTIDE SEQUENCE</scope>
</reference>
<keyword evidence="3" id="KW-1185">Reference proteome</keyword>
<feature type="region of interest" description="Disordered" evidence="1">
    <location>
        <begin position="102"/>
        <end position="177"/>
    </location>
</feature>